<comment type="caution">
    <text evidence="2">The sequence shown here is derived from an EMBL/GenBank/DDBJ whole genome shotgun (WGS) entry which is preliminary data.</text>
</comment>
<dbReference type="Proteomes" id="UP001623349">
    <property type="component" value="Unassembled WGS sequence"/>
</dbReference>
<keyword evidence="2" id="KW-0675">Receptor</keyword>
<feature type="transmembrane region" description="Helical" evidence="1">
    <location>
        <begin position="21"/>
        <end position="43"/>
    </location>
</feature>
<dbReference type="SUPFAM" id="SSF81321">
    <property type="entry name" value="Family A G protein-coupled receptor-like"/>
    <property type="match status" value="1"/>
</dbReference>
<accession>A0ABQ0EHD6</accession>
<sequence length="50" mass="5885">MLNFTDVTEFILLGLTSRQELQVLFFIIFLGVYIITMQPNVLFPEPFVIY</sequence>
<proteinExistence type="predicted"/>
<keyword evidence="1" id="KW-0472">Membrane</keyword>
<keyword evidence="1" id="KW-1133">Transmembrane helix</keyword>
<evidence type="ECO:0000313" key="2">
    <source>
        <dbReference type="EMBL" id="GAB1286534.1"/>
    </source>
</evidence>
<protein>
    <submittedName>
        <fullName evidence="2">Olfactory receptor</fullName>
    </submittedName>
</protein>
<dbReference type="EMBL" id="BAAFST010000002">
    <property type="protein sequence ID" value="GAB1286534.1"/>
    <property type="molecule type" value="Genomic_DNA"/>
</dbReference>
<keyword evidence="3" id="KW-1185">Reference proteome</keyword>
<keyword evidence="1" id="KW-0812">Transmembrane</keyword>
<name>A0ABQ0EHD6_APOSI</name>
<evidence type="ECO:0000313" key="3">
    <source>
        <dbReference type="Proteomes" id="UP001623349"/>
    </source>
</evidence>
<reference evidence="2 3" key="1">
    <citation type="submission" date="2024-08" db="EMBL/GenBank/DDBJ databases">
        <title>The draft genome of Apodemus speciosus.</title>
        <authorList>
            <person name="Nabeshima K."/>
            <person name="Suzuki S."/>
            <person name="Onuma M."/>
        </authorList>
    </citation>
    <scope>NUCLEOTIDE SEQUENCE [LARGE SCALE GENOMIC DNA]</scope>
    <source>
        <strain evidence="2">IB14-021</strain>
    </source>
</reference>
<evidence type="ECO:0000256" key="1">
    <source>
        <dbReference type="SAM" id="Phobius"/>
    </source>
</evidence>
<gene>
    <name evidence="2" type="ORF">APTSU1_000176400</name>
</gene>
<organism evidence="2 3">
    <name type="scientific">Apodemus speciosus</name>
    <name type="common">Large Japanese field mouse</name>
    <dbReference type="NCBI Taxonomy" id="105296"/>
    <lineage>
        <taxon>Eukaryota</taxon>
        <taxon>Metazoa</taxon>
        <taxon>Chordata</taxon>
        <taxon>Craniata</taxon>
        <taxon>Vertebrata</taxon>
        <taxon>Euteleostomi</taxon>
        <taxon>Mammalia</taxon>
        <taxon>Eutheria</taxon>
        <taxon>Euarchontoglires</taxon>
        <taxon>Glires</taxon>
        <taxon>Rodentia</taxon>
        <taxon>Myomorpha</taxon>
        <taxon>Muroidea</taxon>
        <taxon>Muridae</taxon>
        <taxon>Murinae</taxon>
        <taxon>Apodemus</taxon>
    </lineage>
</organism>